<evidence type="ECO:0000313" key="2">
    <source>
        <dbReference type="EMBL" id="ABS77594.1"/>
    </source>
</evidence>
<dbReference type="Proteomes" id="UP000008555">
    <property type="component" value="Chromosome"/>
</dbReference>
<keyword evidence="1" id="KW-0812">Transmembrane</keyword>
<name>A9KFW1_COXBN</name>
<evidence type="ECO:0000313" key="3">
    <source>
        <dbReference type="Proteomes" id="UP000008555"/>
    </source>
</evidence>
<feature type="transmembrane region" description="Helical" evidence="1">
    <location>
        <begin position="65"/>
        <end position="84"/>
    </location>
</feature>
<keyword evidence="1" id="KW-1133">Transmembrane helix</keyword>
<dbReference type="KEGG" id="cbd:CBUD_1347"/>
<feature type="transmembrane region" description="Helical" evidence="1">
    <location>
        <begin position="36"/>
        <end position="59"/>
    </location>
</feature>
<sequence length="128" mass="14274">MSHPIEEKVIEHVPRPPIEPPLEHPEPAEESLQRPLLALIVTLFLLGLGAVCISLTLRSKTSDETLAVGGFLIFISSLLFGTGMRSPETRQRFMQEFQGCLSFCCFFRRSHNAEEPPVQNPHNAPQAP</sequence>
<organism evidence="2 3">
    <name type="scientific">Coxiella burnetii (strain Dugway 5J108-111)</name>
    <dbReference type="NCBI Taxonomy" id="434922"/>
    <lineage>
        <taxon>Bacteria</taxon>
        <taxon>Pseudomonadati</taxon>
        <taxon>Pseudomonadota</taxon>
        <taxon>Gammaproteobacteria</taxon>
        <taxon>Legionellales</taxon>
        <taxon>Coxiellaceae</taxon>
        <taxon>Coxiella</taxon>
    </lineage>
</organism>
<dbReference type="RefSeq" id="WP_005770834.1">
    <property type="nucleotide sequence ID" value="NC_009727.1"/>
</dbReference>
<evidence type="ECO:0000256" key="1">
    <source>
        <dbReference type="SAM" id="Phobius"/>
    </source>
</evidence>
<dbReference type="EMBL" id="CP000733">
    <property type="protein sequence ID" value="ABS77594.1"/>
    <property type="molecule type" value="Genomic_DNA"/>
</dbReference>
<reference evidence="2 3" key="1">
    <citation type="journal article" date="2009" name="Infect. Immun.">
        <title>Comparative genomics reveal extensive transposon-mediated genomic plasticity and diversity among potential effector proteins within the genus Coxiella.</title>
        <authorList>
            <person name="Beare P.A."/>
            <person name="Unsworth N."/>
            <person name="Andoh M."/>
            <person name="Voth D.E."/>
            <person name="Omsland A."/>
            <person name="Gilk S.D."/>
            <person name="Williams K.P."/>
            <person name="Sobral B.W."/>
            <person name="Kupko J.J.III."/>
            <person name="Porcella S.F."/>
            <person name="Samuel J.E."/>
            <person name="Heinzen R.A."/>
        </authorList>
    </citation>
    <scope>NUCLEOTIDE SEQUENCE [LARGE SCALE GENOMIC DNA]</scope>
    <source>
        <strain evidence="2 3">Dugway 5J108-111</strain>
    </source>
</reference>
<proteinExistence type="predicted"/>
<dbReference type="HOGENOM" id="CLU_1955916_0_0_6"/>
<keyword evidence="1" id="KW-0472">Membrane</keyword>
<protein>
    <submittedName>
        <fullName evidence="2">Hypothetical membrane associated protein</fullName>
    </submittedName>
</protein>
<dbReference type="AlphaFoldDB" id="A9KFW1"/>
<accession>A9KFW1</accession>
<gene>
    <name evidence="2" type="ordered locus">CBUD_1347</name>
</gene>